<keyword evidence="4" id="KW-1003">Cell membrane</keyword>
<dbReference type="Gene3D" id="3.30.300.30">
    <property type="match status" value="1"/>
</dbReference>
<comment type="similarity">
    <text evidence="3 9">Belongs to the FliF family.</text>
</comment>
<dbReference type="RefSeq" id="WP_190999010.1">
    <property type="nucleotide sequence ID" value="NZ_JACXSI010000034.1"/>
</dbReference>
<evidence type="ECO:0000256" key="2">
    <source>
        <dbReference type="ARBA" id="ARBA00004651"/>
    </source>
</evidence>
<dbReference type="Pfam" id="PF08345">
    <property type="entry name" value="YscJ_FliF_C"/>
    <property type="match status" value="1"/>
</dbReference>
<evidence type="ECO:0000256" key="7">
    <source>
        <dbReference type="ARBA" id="ARBA00023136"/>
    </source>
</evidence>
<keyword evidence="6 11" id="KW-1133">Transmembrane helix</keyword>
<dbReference type="AlphaFoldDB" id="A0A927HCB5"/>
<feature type="domain" description="Flagellar M-ring C-terminal" evidence="13">
    <location>
        <begin position="256"/>
        <end position="397"/>
    </location>
</feature>
<evidence type="ECO:0000256" key="11">
    <source>
        <dbReference type="SAM" id="Phobius"/>
    </source>
</evidence>
<evidence type="ECO:0000256" key="4">
    <source>
        <dbReference type="ARBA" id="ARBA00022475"/>
    </source>
</evidence>
<dbReference type="PANTHER" id="PTHR30046:SF0">
    <property type="entry name" value="FLAGELLAR M-RING PROTEIN"/>
    <property type="match status" value="1"/>
</dbReference>
<dbReference type="EMBL" id="JACXSI010000034">
    <property type="protein sequence ID" value="MBD3109447.1"/>
    <property type="molecule type" value="Genomic_DNA"/>
</dbReference>
<evidence type="ECO:0000256" key="3">
    <source>
        <dbReference type="ARBA" id="ARBA00007971"/>
    </source>
</evidence>
<keyword evidence="14" id="KW-0282">Flagellum</keyword>
<feature type="region of interest" description="Disordered" evidence="10">
    <location>
        <begin position="309"/>
        <end position="337"/>
    </location>
</feature>
<evidence type="ECO:0000256" key="10">
    <source>
        <dbReference type="SAM" id="MobiDB-lite"/>
    </source>
</evidence>
<comment type="subcellular location">
    <subcellularLocation>
        <location evidence="1 9">Bacterial flagellum basal body</location>
    </subcellularLocation>
    <subcellularLocation>
        <location evidence="2">Cell membrane</location>
        <topology evidence="2">Multi-pass membrane protein</topology>
    </subcellularLocation>
</comment>
<feature type="transmembrane region" description="Helical" evidence="11">
    <location>
        <begin position="25"/>
        <end position="45"/>
    </location>
</feature>
<accession>A0A927HCB5</accession>
<feature type="transmembrane region" description="Helical" evidence="11">
    <location>
        <begin position="445"/>
        <end position="466"/>
    </location>
</feature>
<dbReference type="PIRSF" id="PIRSF004862">
    <property type="entry name" value="FliF"/>
    <property type="match status" value="1"/>
</dbReference>
<keyword evidence="15" id="KW-1185">Reference proteome</keyword>
<gene>
    <name evidence="14" type="primary">fliF</name>
    <name evidence="14" type="ORF">IEO70_13950</name>
</gene>
<dbReference type="InterPro" id="IPR006182">
    <property type="entry name" value="FliF_N_dom"/>
</dbReference>
<comment type="caution">
    <text evidence="14">The sequence shown here is derived from an EMBL/GenBank/DDBJ whole genome shotgun (WGS) entry which is preliminary data.</text>
</comment>
<organism evidence="14 15">
    <name type="scientific">Peribacillus faecalis</name>
    <dbReference type="NCBI Taxonomy" id="2772559"/>
    <lineage>
        <taxon>Bacteria</taxon>
        <taxon>Bacillati</taxon>
        <taxon>Bacillota</taxon>
        <taxon>Bacilli</taxon>
        <taxon>Bacillales</taxon>
        <taxon>Bacillaceae</taxon>
        <taxon>Peribacillus</taxon>
    </lineage>
</organism>
<dbReference type="GO" id="GO:0009431">
    <property type="term" value="C:bacterial-type flagellum basal body, MS ring"/>
    <property type="evidence" value="ECO:0007669"/>
    <property type="project" value="InterPro"/>
</dbReference>
<keyword evidence="8 9" id="KW-0975">Bacterial flagellum</keyword>
<keyword evidence="7 11" id="KW-0472">Membrane</keyword>
<dbReference type="InterPro" id="IPR043427">
    <property type="entry name" value="YscJ/FliF"/>
</dbReference>
<evidence type="ECO:0000256" key="9">
    <source>
        <dbReference type="PIRNR" id="PIRNR004862"/>
    </source>
</evidence>
<keyword evidence="5 11" id="KW-0812">Transmembrane</keyword>
<proteinExistence type="inferred from homology"/>
<dbReference type="GO" id="GO:0005886">
    <property type="term" value="C:plasma membrane"/>
    <property type="evidence" value="ECO:0007669"/>
    <property type="project" value="UniProtKB-SubCell"/>
</dbReference>
<sequence length="533" mass="59480">MKEKFTSAKDKFVAFWNSRQKKQKILLISTVSIAIIIIVIASIFASKPQLEPLYSNLTPSETGTIVENLTSRGVITEITEGGTGILVPKEMVDTLKVELAAEGIPSSGSIDYSFFSQNASIGMTDNEFNVIKLEAMQSELGNLIKGIQGVNDARVMITLPETGIFVADTTEQASASIVLDTAPGYKFENEQIQSLYHLVSKSVPNLPVENIVIMNQLFEYYDYKGEENSNGTVIANQLDVKREIERDIQRQVQNMLGTIIGRDKVVVSVTSDIDFSQEKSEHSLVEPVDEDNMEGITISAQRLTETFSGENAAGGVPQGEDNGDSLDTYLEGDTGDGDYERVEETINNEVNRIRKEIEESPYRVRDLGIQVMVEPPSADDPSSLSQQSVDDITQILGSIIRTSIDKKTLEAPLTEEELQERISVSVHEFNGKPETVPQETKYIPWWVYVIGAALLLALIAVLILYIRNRKKQQQEEELRLLEEGQLAEQEIDVPDVTSEVENEATVKRKQLEKLAKERPDEFAKLLRTWLTKD</sequence>
<evidence type="ECO:0000256" key="8">
    <source>
        <dbReference type="ARBA" id="ARBA00023143"/>
    </source>
</evidence>
<evidence type="ECO:0000256" key="1">
    <source>
        <dbReference type="ARBA" id="ARBA00004117"/>
    </source>
</evidence>
<dbReference type="PRINTS" id="PR01009">
    <property type="entry name" value="FLGMRINGFLIF"/>
</dbReference>
<dbReference type="InterPro" id="IPR000067">
    <property type="entry name" value="FlgMring_FliF"/>
</dbReference>
<dbReference type="InterPro" id="IPR045851">
    <property type="entry name" value="AMP-bd_C_sf"/>
</dbReference>
<dbReference type="GO" id="GO:0003774">
    <property type="term" value="F:cytoskeletal motor activity"/>
    <property type="evidence" value="ECO:0007669"/>
    <property type="project" value="InterPro"/>
</dbReference>
<dbReference type="NCBIfam" id="TIGR00206">
    <property type="entry name" value="fliF"/>
    <property type="match status" value="1"/>
</dbReference>
<dbReference type="Pfam" id="PF01514">
    <property type="entry name" value="YscJ_FliF"/>
    <property type="match status" value="1"/>
</dbReference>
<evidence type="ECO:0000259" key="12">
    <source>
        <dbReference type="Pfam" id="PF01514"/>
    </source>
</evidence>
<dbReference type="InterPro" id="IPR013556">
    <property type="entry name" value="Flag_M-ring_C"/>
</dbReference>
<evidence type="ECO:0000256" key="6">
    <source>
        <dbReference type="ARBA" id="ARBA00022989"/>
    </source>
</evidence>
<keyword evidence="14" id="KW-0969">Cilium</keyword>
<dbReference type="PANTHER" id="PTHR30046">
    <property type="entry name" value="FLAGELLAR M-RING PROTEIN"/>
    <property type="match status" value="1"/>
</dbReference>
<comment type="function">
    <text evidence="9">The M ring may be actively involved in energy transduction.</text>
</comment>
<reference evidence="14" key="1">
    <citation type="submission" date="2020-09" db="EMBL/GenBank/DDBJ databases">
        <title>Bacillus faecalis sp. nov., a moderately halophilic bacterium isolated from cow faeces.</title>
        <authorList>
            <person name="Jiang L."/>
            <person name="Lee J."/>
        </authorList>
    </citation>
    <scope>NUCLEOTIDE SEQUENCE</scope>
    <source>
        <strain evidence="14">AGMB 02131</strain>
    </source>
</reference>
<evidence type="ECO:0000256" key="5">
    <source>
        <dbReference type="ARBA" id="ARBA00022692"/>
    </source>
</evidence>
<dbReference type="GO" id="GO:0071973">
    <property type="term" value="P:bacterial-type flagellum-dependent cell motility"/>
    <property type="evidence" value="ECO:0007669"/>
    <property type="project" value="InterPro"/>
</dbReference>
<dbReference type="Proteomes" id="UP000602076">
    <property type="component" value="Unassembled WGS sequence"/>
</dbReference>
<name>A0A927HCB5_9BACI</name>
<feature type="domain" description="Flagellar M-ring N-terminal" evidence="12">
    <location>
        <begin position="46"/>
        <end position="218"/>
    </location>
</feature>
<keyword evidence="14" id="KW-0966">Cell projection</keyword>
<evidence type="ECO:0000313" key="15">
    <source>
        <dbReference type="Proteomes" id="UP000602076"/>
    </source>
</evidence>
<evidence type="ECO:0000313" key="14">
    <source>
        <dbReference type="EMBL" id="MBD3109447.1"/>
    </source>
</evidence>
<evidence type="ECO:0000259" key="13">
    <source>
        <dbReference type="Pfam" id="PF08345"/>
    </source>
</evidence>
<protein>
    <recommendedName>
        <fullName evidence="9">Flagellar M-ring protein</fullName>
    </recommendedName>
</protein>